<dbReference type="InterPro" id="IPR026697">
    <property type="entry name" value="DNAAF6"/>
</dbReference>
<dbReference type="PANTHER" id="PTHR21083:SF0">
    <property type="entry name" value="DYNEIN AXONEMAL ASSEMBLY FACTOR 6"/>
    <property type="match status" value="1"/>
</dbReference>
<dbReference type="OrthoDB" id="25887at2759"/>
<dbReference type="OMA" id="WDIDEIQ"/>
<dbReference type="GO" id="GO:0005737">
    <property type="term" value="C:cytoplasm"/>
    <property type="evidence" value="ECO:0000318"/>
    <property type="project" value="GO_Central"/>
</dbReference>
<dbReference type="Proteomes" id="UP000244005">
    <property type="component" value="Unassembled WGS sequence"/>
</dbReference>
<protein>
    <recommendedName>
        <fullName evidence="3">PIH1D1/2/3 CS-like domain-containing protein</fullName>
    </recommendedName>
</protein>
<comment type="similarity">
    <text evidence="1">Belongs to the PIH1 family.</text>
</comment>
<dbReference type="Pfam" id="PF18201">
    <property type="entry name" value="PIH1_CS"/>
    <property type="match status" value="1"/>
</dbReference>
<dbReference type="PANTHER" id="PTHR21083">
    <property type="entry name" value="TWISTER"/>
    <property type="match status" value="1"/>
</dbReference>
<dbReference type="InterPro" id="IPR041442">
    <property type="entry name" value="PIH1D1/2/3_CS-like"/>
</dbReference>
<feature type="domain" description="PIH1D1/2/3 CS-like" evidence="3">
    <location>
        <begin position="65"/>
        <end position="162"/>
    </location>
</feature>
<feature type="region of interest" description="Disordered" evidence="2">
    <location>
        <begin position="19"/>
        <end position="46"/>
    </location>
</feature>
<reference evidence="5" key="1">
    <citation type="journal article" date="2017" name="Cell">
        <title>Insights into land plant evolution garnered from the Marchantia polymorpha genome.</title>
        <authorList>
            <person name="Bowman J.L."/>
            <person name="Kohchi T."/>
            <person name="Yamato K.T."/>
            <person name="Jenkins J."/>
            <person name="Shu S."/>
            <person name="Ishizaki K."/>
            <person name="Yamaoka S."/>
            <person name="Nishihama R."/>
            <person name="Nakamura Y."/>
            <person name="Berger F."/>
            <person name="Adam C."/>
            <person name="Aki S.S."/>
            <person name="Althoff F."/>
            <person name="Araki T."/>
            <person name="Arteaga-Vazquez M.A."/>
            <person name="Balasubrmanian S."/>
            <person name="Barry K."/>
            <person name="Bauer D."/>
            <person name="Boehm C.R."/>
            <person name="Briginshaw L."/>
            <person name="Caballero-Perez J."/>
            <person name="Catarino B."/>
            <person name="Chen F."/>
            <person name="Chiyoda S."/>
            <person name="Chovatia M."/>
            <person name="Davies K.M."/>
            <person name="Delmans M."/>
            <person name="Demura T."/>
            <person name="Dierschke T."/>
            <person name="Dolan L."/>
            <person name="Dorantes-Acosta A.E."/>
            <person name="Eklund D.M."/>
            <person name="Florent S.N."/>
            <person name="Flores-Sandoval E."/>
            <person name="Fujiyama A."/>
            <person name="Fukuzawa H."/>
            <person name="Galik B."/>
            <person name="Grimanelli D."/>
            <person name="Grimwood J."/>
            <person name="Grossniklaus U."/>
            <person name="Hamada T."/>
            <person name="Haseloff J."/>
            <person name="Hetherington A.J."/>
            <person name="Higo A."/>
            <person name="Hirakawa Y."/>
            <person name="Hundley H.N."/>
            <person name="Ikeda Y."/>
            <person name="Inoue K."/>
            <person name="Inoue S.I."/>
            <person name="Ishida S."/>
            <person name="Jia Q."/>
            <person name="Kakita M."/>
            <person name="Kanazawa T."/>
            <person name="Kawai Y."/>
            <person name="Kawashima T."/>
            <person name="Kennedy M."/>
            <person name="Kinose K."/>
            <person name="Kinoshita T."/>
            <person name="Kohara Y."/>
            <person name="Koide E."/>
            <person name="Komatsu K."/>
            <person name="Kopischke S."/>
            <person name="Kubo M."/>
            <person name="Kyozuka J."/>
            <person name="Lagercrantz U."/>
            <person name="Lin S.S."/>
            <person name="Lindquist E."/>
            <person name="Lipzen A.M."/>
            <person name="Lu C.W."/>
            <person name="De Luna E."/>
            <person name="Martienssen R.A."/>
            <person name="Minamino N."/>
            <person name="Mizutani M."/>
            <person name="Mizutani M."/>
            <person name="Mochizuki N."/>
            <person name="Monte I."/>
            <person name="Mosher R."/>
            <person name="Nagasaki H."/>
            <person name="Nakagami H."/>
            <person name="Naramoto S."/>
            <person name="Nishitani K."/>
            <person name="Ohtani M."/>
            <person name="Okamoto T."/>
            <person name="Okumura M."/>
            <person name="Phillips J."/>
            <person name="Pollak B."/>
            <person name="Reinders A."/>
            <person name="Rovekamp M."/>
            <person name="Sano R."/>
            <person name="Sawa S."/>
            <person name="Schmid M.W."/>
            <person name="Shirakawa M."/>
            <person name="Solano R."/>
            <person name="Spunde A."/>
            <person name="Suetsugu N."/>
            <person name="Sugano S."/>
            <person name="Sugiyama A."/>
            <person name="Sun R."/>
            <person name="Suzuki Y."/>
            <person name="Takenaka M."/>
            <person name="Takezawa D."/>
            <person name="Tomogane H."/>
            <person name="Tsuzuki M."/>
            <person name="Ueda T."/>
            <person name="Umeda M."/>
            <person name="Ward J.M."/>
            <person name="Watanabe Y."/>
            <person name="Yazaki K."/>
            <person name="Yokoyama R."/>
            <person name="Yoshitake Y."/>
            <person name="Yotsui I."/>
            <person name="Zachgo S."/>
            <person name="Schmutz J."/>
        </authorList>
    </citation>
    <scope>NUCLEOTIDE SEQUENCE [LARGE SCALE GENOMIC DNA]</scope>
    <source>
        <strain evidence="5">Tak-1</strain>
    </source>
</reference>
<sequence length="166" mass="19064">MTIPYNELQALSTLLTKSEEAKELKGKERTSPCPSNDKKKESDEERIARERISLALDALKDDKRTKPTYDFLYKQSVSPEDVYFQMSGKDPSSLCCDDMVMRIQLPGTEAMHDLKLDLKPTYMKLLSPIYCLGLFLPHKIDPKCSSAEWDYTSMTLSIVMRIVRED</sequence>
<organism evidence="4 5">
    <name type="scientific">Marchantia polymorpha</name>
    <name type="common">Common liverwort</name>
    <name type="synonym">Marchantia aquatica</name>
    <dbReference type="NCBI Taxonomy" id="3197"/>
    <lineage>
        <taxon>Eukaryota</taxon>
        <taxon>Viridiplantae</taxon>
        <taxon>Streptophyta</taxon>
        <taxon>Embryophyta</taxon>
        <taxon>Marchantiophyta</taxon>
        <taxon>Marchantiopsida</taxon>
        <taxon>Marchantiidae</taxon>
        <taxon>Marchantiales</taxon>
        <taxon>Marchantiaceae</taxon>
        <taxon>Marchantia</taxon>
    </lineage>
</organism>
<name>A0A2R6WQG6_MARPO</name>
<evidence type="ECO:0000256" key="1">
    <source>
        <dbReference type="ARBA" id="ARBA00008511"/>
    </source>
</evidence>
<dbReference type="Gramene" id="Mp4g01000.1">
    <property type="protein sequence ID" value="Mp4g01000.1.cds"/>
    <property type="gene ID" value="Mp4g01000"/>
</dbReference>
<gene>
    <name evidence="4" type="ORF">MARPO_0066s0043</name>
</gene>
<evidence type="ECO:0000256" key="2">
    <source>
        <dbReference type="SAM" id="MobiDB-lite"/>
    </source>
</evidence>
<accession>A0A2R6WQG6</accession>
<dbReference type="AlphaFoldDB" id="A0A2R6WQG6"/>
<dbReference type="GO" id="GO:0045505">
    <property type="term" value="F:dynein intermediate chain binding"/>
    <property type="evidence" value="ECO:0000318"/>
    <property type="project" value="GO_Central"/>
</dbReference>
<evidence type="ECO:0000313" key="4">
    <source>
        <dbReference type="EMBL" id="PTQ36085.1"/>
    </source>
</evidence>
<evidence type="ECO:0000313" key="5">
    <source>
        <dbReference type="Proteomes" id="UP000244005"/>
    </source>
</evidence>
<dbReference type="GO" id="GO:0070286">
    <property type="term" value="P:axonemal dynein complex assembly"/>
    <property type="evidence" value="ECO:0000318"/>
    <property type="project" value="GO_Central"/>
</dbReference>
<dbReference type="EMBL" id="KZ772738">
    <property type="protein sequence ID" value="PTQ36085.1"/>
    <property type="molecule type" value="Genomic_DNA"/>
</dbReference>
<dbReference type="GO" id="GO:0051087">
    <property type="term" value="F:protein-folding chaperone binding"/>
    <property type="evidence" value="ECO:0007669"/>
    <property type="project" value="InterPro"/>
</dbReference>
<proteinExistence type="inferred from homology"/>
<evidence type="ECO:0000259" key="3">
    <source>
        <dbReference type="Pfam" id="PF18201"/>
    </source>
</evidence>
<keyword evidence="5" id="KW-1185">Reference proteome</keyword>